<dbReference type="InterPro" id="IPR012854">
    <property type="entry name" value="Cu_amine_oxidase-like_N"/>
</dbReference>
<feature type="compositionally biased region" description="Polar residues" evidence="2">
    <location>
        <begin position="182"/>
        <end position="200"/>
    </location>
</feature>
<dbReference type="CDD" id="cd02696">
    <property type="entry name" value="MurNAc-LAA"/>
    <property type="match status" value="1"/>
</dbReference>
<dbReference type="SMART" id="SM00646">
    <property type="entry name" value="Ami_3"/>
    <property type="match status" value="1"/>
</dbReference>
<feature type="compositionally biased region" description="Low complexity" evidence="2">
    <location>
        <begin position="147"/>
        <end position="162"/>
    </location>
</feature>
<dbReference type="OrthoDB" id="9806267at2"/>
<evidence type="ECO:0000256" key="2">
    <source>
        <dbReference type="SAM" id="MobiDB-lite"/>
    </source>
</evidence>
<name>A0A3Q8SEX6_9BACL</name>
<dbReference type="PANTHER" id="PTHR30404:SF0">
    <property type="entry name" value="N-ACETYLMURAMOYL-L-ALANINE AMIDASE AMIC"/>
    <property type="match status" value="1"/>
</dbReference>
<dbReference type="AlphaFoldDB" id="A0A3Q8SEX6"/>
<dbReference type="Pfam" id="PF11741">
    <property type="entry name" value="AMIN"/>
    <property type="match status" value="1"/>
</dbReference>
<dbReference type="GO" id="GO:0009253">
    <property type="term" value="P:peptidoglycan catabolic process"/>
    <property type="evidence" value="ECO:0007669"/>
    <property type="project" value="InterPro"/>
</dbReference>
<sequence length="503" mass="54096">MVGDTMKKLGFLLMLVVLLWALPGIGQASAASNSIFLDGQELEQPEGAQAGLVNGSVMVPIRVISEGLGYEVGWEKQNGTVSIKQGDRSLQLFIDNEKAIVDGSDITLSSPPLLKEDTTLVPLRFVGEQMGLQVSWDNETKSAHLYSTSSGSDSGVVNSGASTPPVNEGEAVPGEDQPVEQPETNGASGSESTTANNPSSNLATISGFSFSDNRLMILTDRTVEPNVFKMSDPDRVVIDVPNAKFSDGFKDILPLDETNRGQFTVEGYPEVSQIRYSLFSNDPSTIRLVIDLNESREFVVSKENDLTIVELTLEPVVHYIPTRPDGKSLVVIDAGHGGTDPGAPSVSGGSEKDVNLAIALRVNELLQHEPDIITVLTRSDDTYPTLDERVMMANDLLADIFISIHANSGSATASGTETLYTRDASILLADTVHKYVLEATGLTDRKVKNQNLKVTRETMMPAILLETGFLSNPHDDAVLKDPVVQERIAAGIVAGIKEYLGLQ</sequence>
<gene>
    <name evidence="4" type="ORF">EIM92_14680</name>
</gene>
<dbReference type="KEGG" id="plen:EIM92_14680"/>
<dbReference type="SUPFAM" id="SSF53187">
    <property type="entry name" value="Zn-dependent exopeptidases"/>
    <property type="match status" value="1"/>
</dbReference>
<reference evidence="4 5" key="1">
    <citation type="submission" date="2018-11" db="EMBL/GenBank/DDBJ databases">
        <title>Genome sequencing of Paenibacillus lentus DSM25539(T).</title>
        <authorList>
            <person name="Kook J.-K."/>
            <person name="Park S.-N."/>
            <person name="Lim Y.K."/>
        </authorList>
    </citation>
    <scope>NUCLEOTIDE SEQUENCE [LARGE SCALE GENOMIC DNA]</scope>
    <source>
        <strain evidence="4 5">DSM 25539</strain>
    </source>
</reference>
<organism evidence="4 5">
    <name type="scientific">Paenibacillus lentus</name>
    <dbReference type="NCBI Taxonomy" id="1338368"/>
    <lineage>
        <taxon>Bacteria</taxon>
        <taxon>Bacillati</taxon>
        <taxon>Bacillota</taxon>
        <taxon>Bacilli</taxon>
        <taxon>Bacillales</taxon>
        <taxon>Paenibacillaceae</taxon>
        <taxon>Paenibacillus</taxon>
    </lineage>
</organism>
<dbReference type="Proteomes" id="UP000273145">
    <property type="component" value="Chromosome"/>
</dbReference>
<feature type="domain" description="MurNAc-LAA" evidence="3">
    <location>
        <begin position="390"/>
        <end position="497"/>
    </location>
</feature>
<evidence type="ECO:0000259" key="3">
    <source>
        <dbReference type="SMART" id="SM00646"/>
    </source>
</evidence>
<dbReference type="Gene3D" id="2.60.40.3500">
    <property type="match status" value="1"/>
</dbReference>
<dbReference type="Pfam" id="PF01520">
    <property type="entry name" value="Amidase_3"/>
    <property type="match status" value="1"/>
</dbReference>
<evidence type="ECO:0000256" key="1">
    <source>
        <dbReference type="ARBA" id="ARBA00022801"/>
    </source>
</evidence>
<feature type="region of interest" description="Disordered" evidence="2">
    <location>
        <begin position="145"/>
        <end position="200"/>
    </location>
</feature>
<dbReference type="InterPro" id="IPR002508">
    <property type="entry name" value="MurNAc-LAA_cat"/>
</dbReference>
<dbReference type="Gene3D" id="3.30.457.10">
    <property type="entry name" value="Copper amine oxidase-like, N-terminal domain"/>
    <property type="match status" value="1"/>
</dbReference>
<dbReference type="PANTHER" id="PTHR30404">
    <property type="entry name" value="N-ACETYLMURAMOYL-L-ALANINE AMIDASE"/>
    <property type="match status" value="1"/>
</dbReference>
<dbReference type="InterPro" id="IPR050695">
    <property type="entry name" value="N-acetylmuramoyl_amidase_3"/>
</dbReference>
<dbReference type="InterPro" id="IPR021731">
    <property type="entry name" value="AMIN_dom"/>
</dbReference>
<keyword evidence="1" id="KW-0378">Hydrolase</keyword>
<keyword evidence="5" id="KW-1185">Reference proteome</keyword>
<proteinExistence type="predicted"/>
<dbReference type="GO" id="GO:0030288">
    <property type="term" value="C:outer membrane-bounded periplasmic space"/>
    <property type="evidence" value="ECO:0007669"/>
    <property type="project" value="TreeGrafter"/>
</dbReference>
<dbReference type="GO" id="GO:0008745">
    <property type="term" value="F:N-acetylmuramoyl-L-alanine amidase activity"/>
    <property type="evidence" value="ECO:0007669"/>
    <property type="project" value="InterPro"/>
</dbReference>
<dbReference type="InterPro" id="IPR036582">
    <property type="entry name" value="Mao_N_sf"/>
</dbReference>
<dbReference type="EMBL" id="CP034248">
    <property type="protein sequence ID" value="AZK49058.1"/>
    <property type="molecule type" value="Genomic_DNA"/>
</dbReference>
<accession>A0A3Q8SEX6</accession>
<dbReference type="Gene3D" id="3.40.630.40">
    <property type="entry name" value="Zn-dependent exopeptidases"/>
    <property type="match status" value="1"/>
</dbReference>
<protein>
    <submittedName>
        <fullName evidence="4">AMIN domain-containing protein</fullName>
    </submittedName>
</protein>
<evidence type="ECO:0000313" key="4">
    <source>
        <dbReference type="EMBL" id="AZK49058.1"/>
    </source>
</evidence>
<dbReference type="SUPFAM" id="SSF55383">
    <property type="entry name" value="Copper amine oxidase, domain N"/>
    <property type="match status" value="1"/>
</dbReference>
<evidence type="ECO:0000313" key="5">
    <source>
        <dbReference type="Proteomes" id="UP000273145"/>
    </source>
</evidence>
<dbReference type="Pfam" id="PF07833">
    <property type="entry name" value="Cu_amine_oxidN1"/>
    <property type="match status" value="1"/>
</dbReference>